<keyword evidence="2" id="KW-1185">Reference proteome</keyword>
<dbReference type="EMBL" id="CAJVPQ010004316">
    <property type="protein sequence ID" value="CAG8648907.1"/>
    <property type="molecule type" value="Genomic_DNA"/>
</dbReference>
<name>A0A9N9H125_9GLOM</name>
<gene>
    <name evidence="1" type="ORF">FCALED_LOCUS10958</name>
</gene>
<evidence type="ECO:0000313" key="2">
    <source>
        <dbReference type="Proteomes" id="UP000789570"/>
    </source>
</evidence>
<proteinExistence type="predicted"/>
<organism evidence="1 2">
    <name type="scientific">Funneliformis caledonium</name>
    <dbReference type="NCBI Taxonomy" id="1117310"/>
    <lineage>
        <taxon>Eukaryota</taxon>
        <taxon>Fungi</taxon>
        <taxon>Fungi incertae sedis</taxon>
        <taxon>Mucoromycota</taxon>
        <taxon>Glomeromycotina</taxon>
        <taxon>Glomeromycetes</taxon>
        <taxon>Glomerales</taxon>
        <taxon>Glomeraceae</taxon>
        <taxon>Funneliformis</taxon>
    </lineage>
</organism>
<dbReference type="Proteomes" id="UP000789570">
    <property type="component" value="Unassembled WGS sequence"/>
</dbReference>
<comment type="caution">
    <text evidence="1">The sequence shown here is derived from an EMBL/GenBank/DDBJ whole genome shotgun (WGS) entry which is preliminary data.</text>
</comment>
<dbReference type="OrthoDB" id="2367597at2759"/>
<reference evidence="1" key="1">
    <citation type="submission" date="2021-06" db="EMBL/GenBank/DDBJ databases">
        <authorList>
            <person name="Kallberg Y."/>
            <person name="Tangrot J."/>
            <person name="Rosling A."/>
        </authorList>
    </citation>
    <scope>NUCLEOTIDE SEQUENCE</scope>
    <source>
        <strain evidence="1">UK204</strain>
    </source>
</reference>
<dbReference type="Gene3D" id="1.10.30.10">
    <property type="entry name" value="High mobility group box domain"/>
    <property type="match status" value="1"/>
</dbReference>
<accession>A0A9N9H125</accession>
<sequence>MKNKFILPNSPPPTSSKKITIENGYITFCNFYKETFQEEYENCRSQREWIAKAAKFWKSLPNHIKNSFIKYANDERLIRIGTMTQPLTESDDLIIIFDDRSSLTDPYEQIFDRYVHYN</sequence>
<evidence type="ECO:0000313" key="1">
    <source>
        <dbReference type="EMBL" id="CAG8648907.1"/>
    </source>
</evidence>
<dbReference type="InterPro" id="IPR036910">
    <property type="entry name" value="HMG_box_dom_sf"/>
</dbReference>
<dbReference type="AlphaFoldDB" id="A0A9N9H125"/>
<dbReference type="SUPFAM" id="SSF47095">
    <property type="entry name" value="HMG-box"/>
    <property type="match status" value="1"/>
</dbReference>
<protein>
    <submittedName>
        <fullName evidence="1">17463_t:CDS:1</fullName>
    </submittedName>
</protein>